<reference evidence="7 8" key="1">
    <citation type="submission" date="2020-08" db="EMBL/GenBank/DDBJ databases">
        <title>Genomic Encyclopedia of Type Strains, Phase IV (KMG-IV): sequencing the most valuable type-strain genomes for metagenomic binning, comparative biology and taxonomic classification.</title>
        <authorList>
            <person name="Goeker M."/>
        </authorList>
    </citation>
    <scope>NUCLEOTIDE SEQUENCE [LARGE SCALE GENOMIC DNA]</scope>
    <source>
        <strain evidence="7 8">DSM 26723</strain>
    </source>
</reference>
<protein>
    <recommendedName>
        <fullName evidence="6">Flagellar secretion chaperone FliS</fullName>
    </recommendedName>
</protein>
<dbReference type="Pfam" id="PF02561">
    <property type="entry name" value="FliS"/>
    <property type="match status" value="1"/>
</dbReference>
<dbReference type="PANTHER" id="PTHR34773:SF1">
    <property type="entry name" value="FLAGELLAR SECRETION CHAPERONE FLIS"/>
    <property type="match status" value="1"/>
</dbReference>
<evidence type="ECO:0000256" key="5">
    <source>
        <dbReference type="ARBA" id="ARBA00023186"/>
    </source>
</evidence>
<comment type="subcellular location">
    <subcellularLocation>
        <location evidence="1 6">Cytoplasm</location>
        <location evidence="1 6">Cytosol</location>
    </subcellularLocation>
</comment>
<keyword evidence="4 6" id="KW-1005">Bacterial flagellum biogenesis</keyword>
<name>A0A841HPE1_9GAMM</name>
<comment type="caution">
    <text evidence="7">The sequence shown here is derived from an EMBL/GenBank/DDBJ whole genome shotgun (WGS) entry which is preliminary data.</text>
</comment>
<comment type="similarity">
    <text evidence="2 6">Belongs to the FliS family.</text>
</comment>
<keyword evidence="3 6" id="KW-0963">Cytoplasm</keyword>
<keyword evidence="7" id="KW-0966">Cell projection</keyword>
<organism evidence="7 8">
    <name type="scientific">Povalibacter uvarum</name>
    <dbReference type="NCBI Taxonomy" id="732238"/>
    <lineage>
        <taxon>Bacteria</taxon>
        <taxon>Pseudomonadati</taxon>
        <taxon>Pseudomonadota</taxon>
        <taxon>Gammaproteobacteria</taxon>
        <taxon>Steroidobacterales</taxon>
        <taxon>Steroidobacteraceae</taxon>
        <taxon>Povalibacter</taxon>
    </lineage>
</organism>
<dbReference type="GO" id="GO:0005829">
    <property type="term" value="C:cytosol"/>
    <property type="evidence" value="ECO:0007669"/>
    <property type="project" value="UniProtKB-SubCell"/>
</dbReference>
<dbReference type="RefSeq" id="WP_184333262.1">
    <property type="nucleotide sequence ID" value="NZ_JACHHZ010000003.1"/>
</dbReference>
<keyword evidence="7" id="KW-0969">Cilium</keyword>
<dbReference type="GO" id="GO:0044780">
    <property type="term" value="P:bacterial-type flagellum assembly"/>
    <property type="evidence" value="ECO:0007669"/>
    <property type="project" value="InterPro"/>
</dbReference>
<dbReference type="PANTHER" id="PTHR34773">
    <property type="entry name" value="FLAGELLAR SECRETION CHAPERONE FLIS"/>
    <property type="match status" value="1"/>
</dbReference>
<accession>A0A841HPE1</accession>
<dbReference type="CDD" id="cd16098">
    <property type="entry name" value="FliS"/>
    <property type="match status" value="1"/>
</dbReference>
<evidence type="ECO:0000313" key="8">
    <source>
        <dbReference type="Proteomes" id="UP000588068"/>
    </source>
</evidence>
<dbReference type="Gene3D" id="1.20.120.340">
    <property type="entry name" value="Flagellar protein FliS"/>
    <property type="match status" value="1"/>
</dbReference>
<evidence type="ECO:0000313" key="7">
    <source>
        <dbReference type="EMBL" id="MBB6094209.1"/>
    </source>
</evidence>
<evidence type="ECO:0000256" key="2">
    <source>
        <dbReference type="ARBA" id="ARBA00008787"/>
    </source>
</evidence>
<dbReference type="Proteomes" id="UP000588068">
    <property type="component" value="Unassembled WGS sequence"/>
</dbReference>
<keyword evidence="5" id="KW-0143">Chaperone</keyword>
<dbReference type="InterPro" id="IPR036584">
    <property type="entry name" value="FliS_sf"/>
</dbReference>
<dbReference type="InterPro" id="IPR003713">
    <property type="entry name" value="FliS"/>
</dbReference>
<dbReference type="NCBIfam" id="TIGR00208">
    <property type="entry name" value="fliS"/>
    <property type="match status" value="1"/>
</dbReference>
<keyword evidence="8" id="KW-1185">Reference proteome</keyword>
<dbReference type="EMBL" id="JACHHZ010000003">
    <property type="protein sequence ID" value="MBB6094209.1"/>
    <property type="molecule type" value="Genomic_DNA"/>
</dbReference>
<evidence type="ECO:0000256" key="3">
    <source>
        <dbReference type="ARBA" id="ARBA00022490"/>
    </source>
</evidence>
<dbReference type="PIRSF" id="PIRSF039090">
    <property type="entry name" value="Flis"/>
    <property type="match status" value="1"/>
</dbReference>
<evidence type="ECO:0000256" key="1">
    <source>
        <dbReference type="ARBA" id="ARBA00004514"/>
    </source>
</evidence>
<dbReference type="GO" id="GO:0071973">
    <property type="term" value="P:bacterial-type flagellum-dependent cell motility"/>
    <property type="evidence" value="ECO:0007669"/>
    <property type="project" value="TreeGrafter"/>
</dbReference>
<proteinExistence type="inferred from homology"/>
<gene>
    <name evidence="7" type="ORF">HNQ60_003090</name>
</gene>
<keyword evidence="7" id="KW-0282">Flagellum</keyword>
<evidence type="ECO:0000256" key="6">
    <source>
        <dbReference type="PIRNR" id="PIRNR039090"/>
    </source>
</evidence>
<sequence length="138" mass="14819">MNAYARTSNLAAYQSAAAHGGVAASDPHRLIVMLMDGALERIATARGCMQRGETAEKARLLNRSVQIVAELRGSLDLSAGGQIAANLSELYDYMSRRLLSALANNQVELLDEVSKLLNDIRSAWVAIPAQAQKRPGTP</sequence>
<dbReference type="AlphaFoldDB" id="A0A841HPE1"/>
<dbReference type="SUPFAM" id="SSF101116">
    <property type="entry name" value="Flagellar export chaperone FliS"/>
    <property type="match status" value="1"/>
</dbReference>
<evidence type="ECO:0000256" key="4">
    <source>
        <dbReference type="ARBA" id="ARBA00022795"/>
    </source>
</evidence>